<dbReference type="Proteomes" id="UP001066276">
    <property type="component" value="Chromosome 9"/>
</dbReference>
<dbReference type="AlphaFoldDB" id="A0AAV7MSM6"/>
<dbReference type="EMBL" id="JANPWB010000013">
    <property type="protein sequence ID" value="KAJ1106184.1"/>
    <property type="molecule type" value="Genomic_DNA"/>
</dbReference>
<comment type="caution">
    <text evidence="2">The sequence shown here is derived from an EMBL/GenBank/DDBJ whole genome shotgun (WGS) entry which is preliminary data.</text>
</comment>
<accession>A0AAV7MSM6</accession>
<feature type="region of interest" description="Disordered" evidence="1">
    <location>
        <begin position="65"/>
        <end position="108"/>
    </location>
</feature>
<sequence>KWGPVHEAYTRSARPGPSWARVPQRASKEVGSDGTEVAIRDDTRSKQYERIREFLELFQLKLPERKETRPKPMAERKQSNMESMTMRNVAKEESLDPMIQKHFLEEKQ</sequence>
<evidence type="ECO:0000256" key="1">
    <source>
        <dbReference type="SAM" id="MobiDB-lite"/>
    </source>
</evidence>
<feature type="non-terminal residue" evidence="2">
    <location>
        <position position="108"/>
    </location>
</feature>
<feature type="region of interest" description="Disordered" evidence="1">
    <location>
        <begin position="1"/>
        <end position="35"/>
    </location>
</feature>
<evidence type="ECO:0000313" key="3">
    <source>
        <dbReference type="Proteomes" id="UP001066276"/>
    </source>
</evidence>
<evidence type="ECO:0000313" key="2">
    <source>
        <dbReference type="EMBL" id="KAJ1106184.1"/>
    </source>
</evidence>
<proteinExistence type="predicted"/>
<feature type="compositionally biased region" description="Basic and acidic residues" evidence="1">
    <location>
        <begin position="65"/>
        <end position="79"/>
    </location>
</feature>
<reference evidence="2" key="1">
    <citation type="journal article" date="2022" name="bioRxiv">
        <title>Sequencing and chromosome-scale assembly of the giantPleurodeles waltlgenome.</title>
        <authorList>
            <person name="Brown T."/>
            <person name="Elewa A."/>
            <person name="Iarovenko S."/>
            <person name="Subramanian E."/>
            <person name="Araus A.J."/>
            <person name="Petzold A."/>
            <person name="Susuki M."/>
            <person name="Suzuki K.-i.T."/>
            <person name="Hayashi T."/>
            <person name="Toyoda A."/>
            <person name="Oliveira C."/>
            <person name="Osipova E."/>
            <person name="Leigh N.D."/>
            <person name="Simon A."/>
            <person name="Yun M.H."/>
        </authorList>
    </citation>
    <scope>NUCLEOTIDE SEQUENCE</scope>
    <source>
        <strain evidence="2">20211129_DDA</strain>
        <tissue evidence="2">Liver</tissue>
    </source>
</reference>
<protein>
    <submittedName>
        <fullName evidence="2">Uncharacterized protein</fullName>
    </submittedName>
</protein>
<organism evidence="2 3">
    <name type="scientific">Pleurodeles waltl</name>
    <name type="common">Iberian ribbed newt</name>
    <dbReference type="NCBI Taxonomy" id="8319"/>
    <lineage>
        <taxon>Eukaryota</taxon>
        <taxon>Metazoa</taxon>
        <taxon>Chordata</taxon>
        <taxon>Craniata</taxon>
        <taxon>Vertebrata</taxon>
        <taxon>Euteleostomi</taxon>
        <taxon>Amphibia</taxon>
        <taxon>Batrachia</taxon>
        <taxon>Caudata</taxon>
        <taxon>Salamandroidea</taxon>
        <taxon>Salamandridae</taxon>
        <taxon>Pleurodelinae</taxon>
        <taxon>Pleurodeles</taxon>
    </lineage>
</organism>
<name>A0AAV7MSM6_PLEWA</name>
<feature type="non-terminal residue" evidence="2">
    <location>
        <position position="1"/>
    </location>
</feature>
<gene>
    <name evidence="2" type="ORF">NDU88_003587</name>
</gene>
<keyword evidence="3" id="KW-1185">Reference proteome</keyword>